<feature type="non-terminal residue" evidence="1">
    <location>
        <position position="1"/>
    </location>
</feature>
<comment type="caution">
    <text evidence="1">The sequence shown here is derived from an EMBL/GenBank/DDBJ whole genome shotgun (WGS) entry which is preliminary data.</text>
</comment>
<accession>A0ACA9MS96</accession>
<evidence type="ECO:0000313" key="1">
    <source>
        <dbReference type="EMBL" id="CAG8610648.1"/>
    </source>
</evidence>
<keyword evidence="2" id="KW-1185">Reference proteome</keyword>
<proteinExistence type="predicted"/>
<gene>
    <name evidence="1" type="ORF">SCALOS_LOCUS7278</name>
</gene>
<dbReference type="Proteomes" id="UP000789860">
    <property type="component" value="Unassembled WGS sequence"/>
</dbReference>
<evidence type="ECO:0000313" key="2">
    <source>
        <dbReference type="Proteomes" id="UP000789860"/>
    </source>
</evidence>
<organism evidence="1 2">
    <name type="scientific">Scutellospora calospora</name>
    <dbReference type="NCBI Taxonomy" id="85575"/>
    <lineage>
        <taxon>Eukaryota</taxon>
        <taxon>Fungi</taxon>
        <taxon>Fungi incertae sedis</taxon>
        <taxon>Mucoromycota</taxon>
        <taxon>Glomeromycotina</taxon>
        <taxon>Glomeromycetes</taxon>
        <taxon>Diversisporales</taxon>
        <taxon>Gigasporaceae</taxon>
        <taxon>Scutellospora</taxon>
    </lineage>
</organism>
<protein>
    <submittedName>
        <fullName evidence="1">4004_t:CDS:1</fullName>
    </submittedName>
</protein>
<reference evidence="1" key="1">
    <citation type="submission" date="2021-06" db="EMBL/GenBank/DDBJ databases">
        <authorList>
            <person name="Kallberg Y."/>
            <person name="Tangrot J."/>
            <person name="Rosling A."/>
        </authorList>
    </citation>
    <scope>NUCLEOTIDE SEQUENCE</scope>
    <source>
        <strain evidence="1">AU212A</strain>
    </source>
</reference>
<sequence length="102" mass="11965">IVKELGLKIEHAFTSFIVFAIRTSTRLLRIIRDLPIKIKDTYIPIIVEVVPATSYSLLLRNNLSKKIKANYNWANRCYSFKWNNKKYSTTTIYESTDLYSNN</sequence>
<name>A0ACA9MS96_9GLOM</name>
<dbReference type="EMBL" id="CAJVPM010015864">
    <property type="protein sequence ID" value="CAG8610648.1"/>
    <property type="molecule type" value="Genomic_DNA"/>
</dbReference>